<proteinExistence type="predicted"/>
<name>A0AA88HSF2_ARTSF</name>
<dbReference type="AlphaFoldDB" id="A0AA88HSF2"/>
<evidence type="ECO:0008006" key="3">
    <source>
        <dbReference type="Google" id="ProtNLM"/>
    </source>
</evidence>
<dbReference type="GO" id="GO:0004222">
    <property type="term" value="F:metalloendopeptidase activity"/>
    <property type="evidence" value="ECO:0007669"/>
    <property type="project" value="InterPro"/>
</dbReference>
<evidence type="ECO:0000313" key="2">
    <source>
        <dbReference type="Proteomes" id="UP001187531"/>
    </source>
</evidence>
<evidence type="ECO:0000313" key="1">
    <source>
        <dbReference type="EMBL" id="KAK2716303.1"/>
    </source>
</evidence>
<dbReference type="GO" id="GO:0006508">
    <property type="term" value="P:proteolysis"/>
    <property type="evidence" value="ECO:0007669"/>
    <property type="project" value="InterPro"/>
</dbReference>
<accession>A0AA88HSF2</accession>
<organism evidence="1 2">
    <name type="scientific">Artemia franciscana</name>
    <name type="common">Brine shrimp</name>
    <name type="synonym">Artemia sanfranciscana</name>
    <dbReference type="NCBI Taxonomy" id="6661"/>
    <lineage>
        <taxon>Eukaryota</taxon>
        <taxon>Metazoa</taxon>
        <taxon>Ecdysozoa</taxon>
        <taxon>Arthropoda</taxon>
        <taxon>Crustacea</taxon>
        <taxon>Branchiopoda</taxon>
        <taxon>Anostraca</taxon>
        <taxon>Artemiidae</taxon>
        <taxon>Artemia</taxon>
    </lineage>
</organism>
<dbReference type="Gene3D" id="3.40.390.10">
    <property type="entry name" value="Collagenase (Catalytic Domain)"/>
    <property type="match status" value="1"/>
</dbReference>
<sequence length="167" mass="19172">MNIKSNRDEDFKRRNDRVFGVPNNFLSGMYYPYNSFSKSKETNMPTMLPRDPTLQYLLMEKHGVSIYDKLVLNYGYGCIETWRKKRTTKNYCQNYGYKGPNYTCVFSPEAHGASCEKLLFYPLPFYPPSPCDGHITETGIYSCVKSNKTLSASDGSGHLPATLQWLL</sequence>
<protein>
    <recommendedName>
        <fullName evidence="3">Leishmanolysin-like peptidase</fullName>
    </recommendedName>
</protein>
<reference evidence="1" key="1">
    <citation type="submission" date="2023-07" db="EMBL/GenBank/DDBJ databases">
        <title>Chromosome-level genome assembly of Artemia franciscana.</title>
        <authorList>
            <person name="Jo E."/>
        </authorList>
    </citation>
    <scope>NUCLEOTIDE SEQUENCE</scope>
    <source>
        <tissue evidence="1">Whole body</tissue>
    </source>
</reference>
<keyword evidence="2" id="KW-1185">Reference proteome</keyword>
<dbReference type="InterPro" id="IPR024079">
    <property type="entry name" value="MetalloPept_cat_dom_sf"/>
</dbReference>
<comment type="caution">
    <text evidence="1">The sequence shown here is derived from an EMBL/GenBank/DDBJ whole genome shotgun (WGS) entry which is preliminary data.</text>
</comment>
<dbReference type="EMBL" id="JAVRJZ010000012">
    <property type="protein sequence ID" value="KAK2716303.1"/>
    <property type="molecule type" value="Genomic_DNA"/>
</dbReference>
<gene>
    <name evidence="1" type="ORF">QYM36_010769</name>
</gene>
<dbReference type="Proteomes" id="UP001187531">
    <property type="component" value="Unassembled WGS sequence"/>
</dbReference>